<gene>
    <name evidence="1" type="ORF">NOCA230065</name>
</gene>
<dbReference type="AlphaFoldDB" id="A0A2P2C138"/>
<dbReference type="EMBL" id="CZKA01000023">
    <property type="protein sequence ID" value="CUR55733.1"/>
    <property type="molecule type" value="Genomic_DNA"/>
</dbReference>
<organism evidence="1">
    <name type="scientific">metagenome</name>
    <dbReference type="NCBI Taxonomy" id="256318"/>
    <lineage>
        <taxon>unclassified sequences</taxon>
        <taxon>metagenomes</taxon>
    </lineage>
</organism>
<dbReference type="Pfam" id="PF11248">
    <property type="entry name" value="DUF3046"/>
    <property type="match status" value="1"/>
</dbReference>
<name>A0A2P2C138_9ZZZZ</name>
<reference evidence="1" key="1">
    <citation type="submission" date="2015-08" db="EMBL/GenBank/DDBJ databases">
        <authorList>
            <person name="Babu N.S."/>
            <person name="Beckwith C.J."/>
            <person name="Beseler K.G."/>
            <person name="Brison A."/>
            <person name="Carone J.V."/>
            <person name="Caskin T.P."/>
            <person name="Diamond M."/>
            <person name="Durham M.E."/>
            <person name="Foxe J.M."/>
            <person name="Go M."/>
            <person name="Henderson B.A."/>
            <person name="Jones I.B."/>
            <person name="McGettigan J.A."/>
            <person name="Micheletti S.J."/>
            <person name="Nasrallah M.E."/>
            <person name="Ortiz D."/>
            <person name="Piller C.R."/>
            <person name="Privatt S.R."/>
            <person name="Schneider S.L."/>
            <person name="Sharp S."/>
            <person name="Smith T.C."/>
            <person name="Stanton J.D."/>
            <person name="Ullery H.E."/>
            <person name="Wilson R.J."/>
            <person name="Serrano M.G."/>
            <person name="Buck G."/>
            <person name="Lee V."/>
            <person name="Wang Y."/>
            <person name="Carvalho R."/>
            <person name="Voegtly L."/>
            <person name="Shi R."/>
            <person name="Duckworth R."/>
            <person name="Johnson A."/>
            <person name="Loviza R."/>
            <person name="Walstead R."/>
            <person name="Shah Z."/>
            <person name="Kiflezghi M."/>
            <person name="Wade K."/>
            <person name="Ball S.L."/>
            <person name="Bradley K.W."/>
            <person name="Asai D.J."/>
            <person name="Bowman C.A."/>
            <person name="Russell D.A."/>
            <person name="Pope W.H."/>
            <person name="Jacobs-Sera D."/>
            <person name="Hendrix R.W."/>
            <person name="Hatfull G.F."/>
        </authorList>
    </citation>
    <scope>NUCLEOTIDE SEQUENCE</scope>
</reference>
<protein>
    <recommendedName>
        <fullName evidence="2">DUF3046 domain-containing protein</fullName>
    </recommendedName>
</protein>
<evidence type="ECO:0008006" key="2">
    <source>
        <dbReference type="Google" id="ProtNLM"/>
    </source>
</evidence>
<accession>A0A2P2C138</accession>
<sequence length="64" mass="7167">MRHTEFWSRTEAALGVNVARFWADQHVLSELGGRTPVQALDQGVPPKTVWAAVWAVLELPAKDR</sequence>
<proteinExistence type="predicted"/>
<evidence type="ECO:0000313" key="1">
    <source>
        <dbReference type="EMBL" id="CUR55733.1"/>
    </source>
</evidence>
<dbReference type="InterPro" id="IPR021408">
    <property type="entry name" value="DUF3046"/>
</dbReference>